<dbReference type="WBParaSite" id="maker-unitig_44871-snap-gene-0.2-mRNA-1">
    <property type="protein sequence ID" value="maker-unitig_44871-snap-gene-0.2-mRNA-1"/>
    <property type="gene ID" value="maker-unitig_44871-snap-gene-0.2"/>
</dbReference>
<keyword evidence="2" id="KW-1185">Reference proteome</keyword>
<evidence type="ECO:0000313" key="2">
    <source>
        <dbReference type="Proteomes" id="UP000095280"/>
    </source>
</evidence>
<feature type="compositionally biased region" description="Low complexity" evidence="1">
    <location>
        <begin position="13"/>
        <end position="50"/>
    </location>
</feature>
<proteinExistence type="predicted"/>
<evidence type="ECO:0000256" key="1">
    <source>
        <dbReference type="SAM" id="MobiDB-lite"/>
    </source>
</evidence>
<dbReference type="AlphaFoldDB" id="A0A1I8FQW8"/>
<organism evidence="2 3">
    <name type="scientific">Macrostomum lignano</name>
    <dbReference type="NCBI Taxonomy" id="282301"/>
    <lineage>
        <taxon>Eukaryota</taxon>
        <taxon>Metazoa</taxon>
        <taxon>Spiralia</taxon>
        <taxon>Lophotrochozoa</taxon>
        <taxon>Platyhelminthes</taxon>
        <taxon>Rhabditophora</taxon>
        <taxon>Macrostomorpha</taxon>
        <taxon>Macrostomida</taxon>
        <taxon>Macrostomidae</taxon>
        <taxon>Macrostomum</taxon>
    </lineage>
</organism>
<protein>
    <submittedName>
        <fullName evidence="3">Uncharacterized protein</fullName>
    </submittedName>
</protein>
<reference evidence="3" key="1">
    <citation type="submission" date="2016-11" db="UniProtKB">
        <authorList>
            <consortium name="WormBaseParasite"/>
        </authorList>
    </citation>
    <scope>IDENTIFICATION</scope>
</reference>
<sequence>MGLSSSRLRADAHPAAAADYPSDAAGGGPSTSSGASVAAAASTAAVAARRPLPPRPRVHSHLQASSSSSSSTGRRRRRCRHPLRPAADFISWCWQQRSQSEPIARHLRSASASWGPAAALLLTTITKDDGMSSMMMRMERLRLTQRLASSSEGTNVVIIVGLVGPAARASRRHRHGDSRTQQQRALNAASPWPCQPSFYTRRHSLPGVAEKTVPSDDTEFHAVAPALSTTANDT</sequence>
<feature type="region of interest" description="Disordered" evidence="1">
    <location>
        <begin position="1"/>
        <end position="78"/>
    </location>
</feature>
<accession>A0A1I8FQW8</accession>
<feature type="region of interest" description="Disordered" evidence="1">
    <location>
        <begin position="168"/>
        <end position="192"/>
    </location>
</feature>
<evidence type="ECO:0000313" key="3">
    <source>
        <dbReference type="WBParaSite" id="maker-unitig_44871-snap-gene-0.2-mRNA-1"/>
    </source>
</evidence>
<dbReference type="Proteomes" id="UP000095280">
    <property type="component" value="Unplaced"/>
</dbReference>
<name>A0A1I8FQW8_9PLAT</name>